<dbReference type="OrthoDB" id="5894at2759"/>
<keyword evidence="4" id="KW-1185">Reference proteome</keyword>
<protein>
    <recommendedName>
        <fullName evidence="1">glutathione-specific gamma-glutamylcyclotransferase</fullName>
        <ecNumber evidence="1">4.3.2.7</ecNumber>
    </recommendedName>
</protein>
<evidence type="ECO:0000256" key="1">
    <source>
        <dbReference type="ARBA" id="ARBA00012344"/>
    </source>
</evidence>
<dbReference type="PANTHER" id="PTHR12192">
    <property type="entry name" value="CATION TRANSPORT PROTEIN CHAC-RELATED"/>
    <property type="match status" value="1"/>
</dbReference>
<proteinExistence type="predicted"/>
<dbReference type="GO" id="GO:0005737">
    <property type="term" value="C:cytoplasm"/>
    <property type="evidence" value="ECO:0007669"/>
    <property type="project" value="TreeGrafter"/>
</dbReference>
<dbReference type="GO" id="GO:0006751">
    <property type="term" value="P:glutathione catabolic process"/>
    <property type="evidence" value="ECO:0007669"/>
    <property type="project" value="InterPro"/>
</dbReference>
<dbReference type="GO" id="GO:0061928">
    <property type="term" value="F:glutathione specific gamma-glutamylcyclotransferase activity"/>
    <property type="evidence" value="ECO:0007669"/>
    <property type="project" value="UniProtKB-EC"/>
</dbReference>
<evidence type="ECO:0000256" key="2">
    <source>
        <dbReference type="ARBA" id="ARBA00023239"/>
    </source>
</evidence>
<dbReference type="CDD" id="cd06661">
    <property type="entry name" value="GGCT_like"/>
    <property type="match status" value="1"/>
</dbReference>
<dbReference type="InterPro" id="IPR013024">
    <property type="entry name" value="GGCT-like"/>
</dbReference>
<dbReference type="Pfam" id="PF04752">
    <property type="entry name" value="ChaC"/>
    <property type="match status" value="1"/>
</dbReference>
<dbReference type="InterPro" id="IPR006840">
    <property type="entry name" value="ChaC"/>
</dbReference>
<dbReference type="PANTHER" id="PTHR12192:SF2">
    <property type="entry name" value="GLUTATHIONE-SPECIFIC GAMMA-GLUTAMYLCYCLOTRANSFERASE 2"/>
    <property type="match status" value="1"/>
</dbReference>
<name>A0A8H3TR43_9TREE</name>
<dbReference type="Gene3D" id="3.10.490.10">
    <property type="entry name" value="Gamma-glutamyl cyclotransferase-like"/>
    <property type="match status" value="1"/>
</dbReference>
<evidence type="ECO:0000313" key="3">
    <source>
        <dbReference type="EMBL" id="GHJ85672.1"/>
    </source>
</evidence>
<dbReference type="AlphaFoldDB" id="A0A8H3TR43"/>
<organism evidence="3 4">
    <name type="scientific">Naganishia liquefaciens</name>
    <dbReference type="NCBI Taxonomy" id="104408"/>
    <lineage>
        <taxon>Eukaryota</taxon>
        <taxon>Fungi</taxon>
        <taxon>Dikarya</taxon>
        <taxon>Basidiomycota</taxon>
        <taxon>Agaricomycotina</taxon>
        <taxon>Tremellomycetes</taxon>
        <taxon>Filobasidiales</taxon>
        <taxon>Filobasidiaceae</taxon>
        <taxon>Naganishia</taxon>
    </lineage>
</organism>
<sequence length="202" mass="23408">MYWVFGYGSLIWKPPPHAVERREGYVKGVVRRFAQSSIDHRGVPERPGRVVTVIEAQDWHRLAGDPIKEASDDYVWGVVYRIDSEREDEVRRYLEIREQNGYTSHDVPVYTLSSNGDEEIAVPKAVIWIGRLDNPAFVGPEPMEQLARRILSCQGPSGPNRDYLYHLAASVRELYPHLKDDYLFELEAICKQIEQEERDVPR</sequence>
<comment type="caution">
    <text evidence="3">The sequence shown here is derived from an EMBL/GenBank/DDBJ whole genome shotgun (WGS) entry which is preliminary data.</text>
</comment>
<reference evidence="3" key="1">
    <citation type="submission" date="2020-07" db="EMBL/GenBank/DDBJ databases">
        <title>Draft Genome Sequence of a Deep-Sea Yeast, Naganishia (Cryptococcus) liquefaciens strain N6.</title>
        <authorList>
            <person name="Han Y.W."/>
            <person name="Kajitani R."/>
            <person name="Morimoto H."/>
            <person name="Parhat M."/>
            <person name="Tsubouchi H."/>
            <person name="Bakenova O."/>
            <person name="Ogata M."/>
            <person name="Argunhan B."/>
            <person name="Aoki R."/>
            <person name="Kajiwara S."/>
            <person name="Itoh T."/>
            <person name="Iwasaki H."/>
        </authorList>
    </citation>
    <scope>NUCLEOTIDE SEQUENCE</scope>
    <source>
        <strain evidence="3">N6</strain>
    </source>
</reference>
<dbReference type="Proteomes" id="UP000620104">
    <property type="component" value="Unassembled WGS sequence"/>
</dbReference>
<dbReference type="EMBL" id="BLZA01000013">
    <property type="protein sequence ID" value="GHJ85672.1"/>
    <property type="molecule type" value="Genomic_DNA"/>
</dbReference>
<accession>A0A8H3TR43</accession>
<dbReference type="InterPro" id="IPR036568">
    <property type="entry name" value="GGCT-like_sf"/>
</dbReference>
<gene>
    <name evidence="3" type="ORF">NliqN6_2074</name>
</gene>
<keyword evidence="2" id="KW-0456">Lyase</keyword>
<evidence type="ECO:0000313" key="4">
    <source>
        <dbReference type="Proteomes" id="UP000620104"/>
    </source>
</evidence>
<dbReference type="EC" id="4.3.2.7" evidence="1"/>
<dbReference type="SUPFAM" id="SSF110857">
    <property type="entry name" value="Gamma-glutamyl cyclotransferase-like"/>
    <property type="match status" value="1"/>
</dbReference>